<reference evidence="3 4" key="1">
    <citation type="journal article" date="2023" name="G3 (Bethesda)">
        <title>A haplotype-resolved chromosome-scale genome for Quercus rubra L. provides insights into the genetics of adaptive traits for red oak species.</title>
        <authorList>
            <person name="Kapoor B."/>
            <person name="Jenkins J."/>
            <person name="Schmutz J."/>
            <person name="Zhebentyayeva T."/>
            <person name="Kuelheim C."/>
            <person name="Coggeshall M."/>
            <person name="Heim C."/>
            <person name="Lasky J.R."/>
            <person name="Leites L."/>
            <person name="Islam-Faridi N."/>
            <person name="Romero-Severson J."/>
            <person name="DeLeo V.L."/>
            <person name="Lucas S.M."/>
            <person name="Lazic D."/>
            <person name="Gailing O."/>
            <person name="Carlson J."/>
            <person name="Staton M."/>
        </authorList>
    </citation>
    <scope>NUCLEOTIDE SEQUENCE [LARGE SCALE GENOMIC DNA]</scope>
    <source>
        <strain evidence="3">Pseudo-F2</strain>
    </source>
</reference>
<evidence type="ECO:0000259" key="1">
    <source>
        <dbReference type="Pfam" id="PF00646"/>
    </source>
</evidence>
<evidence type="ECO:0008006" key="5">
    <source>
        <dbReference type="Google" id="ProtNLM"/>
    </source>
</evidence>
<evidence type="ECO:0000259" key="2">
    <source>
        <dbReference type="Pfam" id="PF03478"/>
    </source>
</evidence>
<comment type="caution">
    <text evidence="3">The sequence shown here is derived from an EMBL/GenBank/DDBJ whole genome shotgun (WGS) entry which is preliminary data.</text>
</comment>
<dbReference type="InterPro" id="IPR001810">
    <property type="entry name" value="F-box_dom"/>
</dbReference>
<dbReference type="AlphaFoldDB" id="A0AAN7IMN5"/>
<evidence type="ECO:0000313" key="3">
    <source>
        <dbReference type="EMBL" id="KAK4582999.1"/>
    </source>
</evidence>
<evidence type="ECO:0000313" key="4">
    <source>
        <dbReference type="Proteomes" id="UP001324115"/>
    </source>
</evidence>
<dbReference type="InterPro" id="IPR036047">
    <property type="entry name" value="F-box-like_dom_sf"/>
</dbReference>
<keyword evidence="4" id="KW-1185">Reference proteome</keyword>
<dbReference type="EMBL" id="JAXUIC010000007">
    <property type="protein sequence ID" value="KAK4582999.1"/>
    <property type="molecule type" value="Genomic_DNA"/>
</dbReference>
<dbReference type="PANTHER" id="PTHR33127:SF5">
    <property type="entry name" value="TRANSMEMBRANE PROTEIN"/>
    <property type="match status" value="1"/>
</dbReference>
<dbReference type="CDD" id="cd09917">
    <property type="entry name" value="F-box_SF"/>
    <property type="match status" value="1"/>
</dbReference>
<organism evidence="3 4">
    <name type="scientific">Quercus rubra</name>
    <name type="common">Northern red oak</name>
    <name type="synonym">Quercus borealis</name>
    <dbReference type="NCBI Taxonomy" id="3512"/>
    <lineage>
        <taxon>Eukaryota</taxon>
        <taxon>Viridiplantae</taxon>
        <taxon>Streptophyta</taxon>
        <taxon>Embryophyta</taxon>
        <taxon>Tracheophyta</taxon>
        <taxon>Spermatophyta</taxon>
        <taxon>Magnoliopsida</taxon>
        <taxon>eudicotyledons</taxon>
        <taxon>Gunneridae</taxon>
        <taxon>Pentapetalae</taxon>
        <taxon>rosids</taxon>
        <taxon>fabids</taxon>
        <taxon>Fagales</taxon>
        <taxon>Fagaceae</taxon>
        <taxon>Quercus</taxon>
    </lineage>
</organism>
<proteinExistence type="predicted"/>
<gene>
    <name evidence="3" type="ORF">RGQ29_025955</name>
</gene>
<accession>A0AAN7IMN5</accession>
<name>A0AAN7IMN5_QUERU</name>
<feature type="domain" description="KIB1-4 beta-propeller" evidence="2">
    <location>
        <begin position="156"/>
        <end position="394"/>
    </location>
</feature>
<feature type="domain" description="F-box" evidence="1">
    <location>
        <begin position="73"/>
        <end position="106"/>
    </location>
</feature>
<sequence>MDDQSSDVHGLVYALNELLNIQDIQELELASPNVEALVDTLNSLDIQESKYASSDVEKLESSFEKKGELLASWSELPPELLYQVSEHFLDLDLSNFRATCKSWRSSAPIFRCRTLLDTPDFESPYNLMSLGVLGNKCRFFHPLKCNGTNQKDIPVLLGARLHYSKKGWLLLSANDRRGDCHFFFFHPFNMIKIELPTNRCAFHTMSFSSPPTSKDCFVIGLPFWGNEFGIVRRGEESWNTFRFKRSLPGDLLLSNCNPILYKGRCYCLCESGELGVFDLNEYLRNPECQNSFDWTHNIVPSEFPAELLDSVLQGYLLESNGQLFSLFELRDYAPCFHVFSLNPNKSRMKWHAVKNLRDQMFYVSAAGSFSETAVARGAGNKIYLPNVEDNRCVFYSLKKKMCGSFFSEYSTRTATHGKEHTNCTWIKRTPATLDENFKW</sequence>
<dbReference type="Proteomes" id="UP001324115">
    <property type="component" value="Unassembled WGS sequence"/>
</dbReference>
<dbReference type="Pfam" id="PF00646">
    <property type="entry name" value="F-box"/>
    <property type="match status" value="1"/>
</dbReference>
<protein>
    <recommendedName>
        <fullName evidence="5">F-box domain-containing protein</fullName>
    </recommendedName>
</protein>
<dbReference type="Pfam" id="PF03478">
    <property type="entry name" value="Beta-prop_KIB1-4"/>
    <property type="match status" value="1"/>
</dbReference>
<dbReference type="SUPFAM" id="SSF81383">
    <property type="entry name" value="F-box domain"/>
    <property type="match status" value="1"/>
</dbReference>
<dbReference type="PANTHER" id="PTHR33127">
    <property type="entry name" value="TRANSMEMBRANE PROTEIN"/>
    <property type="match status" value="1"/>
</dbReference>
<dbReference type="InterPro" id="IPR005174">
    <property type="entry name" value="KIB1-4_b-propeller"/>
</dbReference>